<name>A0AAN9PLH9_CLITE</name>
<gene>
    <name evidence="2" type="ORF">RJT34_12569</name>
</gene>
<comment type="caution">
    <text evidence="2">The sequence shown here is derived from an EMBL/GenBank/DDBJ whole genome shotgun (WGS) entry which is preliminary data.</text>
</comment>
<evidence type="ECO:0000256" key="1">
    <source>
        <dbReference type="SAM" id="MobiDB-lite"/>
    </source>
</evidence>
<evidence type="ECO:0000313" key="2">
    <source>
        <dbReference type="EMBL" id="KAK7301697.1"/>
    </source>
</evidence>
<feature type="compositionally biased region" description="Basic residues" evidence="1">
    <location>
        <begin position="66"/>
        <end position="75"/>
    </location>
</feature>
<organism evidence="2 3">
    <name type="scientific">Clitoria ternatea</name>
    <name type="common">Butterfly pea</name>
    <dbReference type="NCBI Taxonomy" id="43366"/>
    <lineage>
        <taxon>Eukaryota</taxon>
        <taxon>Viridiplantae</taxon>
        <taxon>Streptophyta</taxon>
        <taxon>Embryophyta</taxon>
        <taxon>Tracheophyta</taxon>
        <taxon>Spermatophyta</taxon>
        <taxon>Magnoliopsida</taxon>
        <taxon>eudicotyledons</taxon>
        <taxon>Gunneridae</taxon>
        <taxon>Pentapetalae</taxon>
        <taxon>rosids</taxon>
        <taxon>fabids</taxon>
        <taxon>Fabales</taxon>
        <taxon>Fabaceae</taxon>
        <taxon>Papilionoideae</taxon>
        <taxon>50 kb inversion clade</taxon>
        <taxon>NPAAA clade</taxon>
        <taxon>indigoferoid/millettioid clade</taxon>
        <taxon>Phaseoleae</taxon>
        <taxon>Clitoria</taxon>
    </lineage>
</organism>
<keyword evidence="3" id="KW-1185">Reference proteome</keyword>
<evidence type="ECO:0000313" key="3">
    <source>
        <dbReference type="Proteomes" id="UP001359559"/>
    </source>
</evidence>
<proteinExistence type="predicted"/>
<feature type="region of interest" description="Disordered" evidence="1">
    <location>
        <begin position="66"/>
        <end position="111"/>
    </location>
</feature>
<dbReference type="AlphaFoldDB" id="A0AAN9PLH9"/>
<reference evidence="2 3" key="1">
    <citation type="submission" date="2024-01" db="EMBL/GenBank/DDBJ databases">
        <title>The genomes of 5 underutilized Papilionoideae crops provide insights into root nodulation and disease resistance.</title>
        <authorList>
            <person name="Yuan L."/>
        </authorList>
    </citation>
    <scope>NUCLEOTIDE SEQUENCE [LARGE SCALE GENOMIC DNA]</scope>
    <source>
        <strain evidence="2">LY-2023</strain>
        <tissue evidence="2">Leaf</tissue>
    </source>
</reference>
<sequence length="180" mass="19946">MARVAHSLRKVQLYIVHPVDVVDVVFKLTGPESLGGDQGEPIEGDGVQVECDVDVGDGGDVAGVAKKGKKKKKIPRTVNPRTYKRGEGSSKGSGTRKTKWKVDSDSNSKSAKLCSGDIGSDGDKYPLFRMPELMKHYKWEKGTIFVIKQEFKKVVVAYAIPNRKDLNFEKMIMSILFNEN</sequence>
<accession>A0AAN9PLH9</accession>
<protein>
    <submittedName>
        <fullName evidence="2">Uncharacterized protein</fullName>
    </submittedName>
</protein>
<dbReference type="Proteomes" id="UP001359559">
    <property type="component" value="Unassembled WGS sequence"/>
</dbReference>
<dbReference type="EMBL" id="JAYKXN010000003">
    <property type="protein sequence ID" value="KAK7301697.1"/>
    <property type="molecule type" value="Genomic_DNA"/>
</dbReference>